<dbReference type="GO" id="GO:0005524">
    <property type="term" value="F:ATP binding"/>
    <property type="evidence" value="ECO:0007669"/>
    <property type="project" value="UniProtKB-UniRule"/>
</dbReference>
<dbReference type="GO" id="GO:0009249">
    <property type="term" value="P:protein lipoylation"/>
    <property type="evidence" value="ECO:0007669"/>
    <property type="project" value="UniProtKB-ARBA"/>
</dbReference>
<comment type="caution">
    <text evidence="7">The sequence shown here is derived from an EMBL/GenBank/DDBJ whole genome shotgun (WGS) entry which is preliminary data.</text>
</comment>
<feature type="binding site" evidence="5">
    <location>
        <position position="114"/>
    </location>
    <ligand>
        <name>biotin</name>
        <dbReference type="ChEBI" id="CHEBI:57586"/>
    </ligand>
</feature>
<dbReference type="GO" id="GO:0004077">
    <property type="term" value="F:biotin--[biotin carboxyl-carrier protein] ligase activity"/>
    <property type="evidence" value="ECO:0007669"/>
    <property type="project" value="UniProtKB-UniRule"/>
</dbReference>
<dbReference type="HAMAP" id="MF_00978">
    <property type="entry name" value="Bifunct_BirA"/>
    <property type="match status" value="1"/>
</dbReference>
<dbReference type="PATRIC" id="fig|1121318.3.peg.2596"/>
<feature type="binding site" evidence="5">
    <location>
        <begin position="90"/>
        <end position="92"/>
    </location>
    <ligand>
        <name>biotin</name>
        <dbReference type="ChEBI" id="CHEBI:57586"/>
    </ligand>
</feature>
<name>A0A0L6Z7Y5_9CLOT</name>
<dbReference type="InterPro" id="IPR013196">
    <property type="entry name" value="HTH_11"/>
</dbReference>
<dbReference type="Pfam" id="PF08279">
    <property type="entry name" value="HTH_11"/>
    <property type="match status" value="1"/>
</dbReference>
<dbReference type="EMBL" id="LHUR01000029">
    <property type="protein sequence ID" value="KOA19082.1"/>
    <property type="molecule type" value="Genomic_DNA"/>
</dbReference>
<dbReference type="RefSeq" id="WP_052222076.1">
    <property type="nucleotide sequence ID" value="NZ_LHUR01000029.1"/>
</dbReference>
<dbReference type="CDD" id="cd00090">
    <property type="entry name" value="HTH_ARSR"/>
    <property type="match status" value="1"/>
</dbReference>
<dbReference type="STRING" id="36844.SAMN04488501_1292"/>
<dbReference type="InterPro" id="IPR030855">
    <property type="entry name" value="Bifunct_BirA"/>
</dbReference>
<accession>A0A0L6Z7Y5</accession>
<protein>
    <recommendedName>
        <fullName evidence="5">Bifunctional ligase/repressor BirA</fullName>
    </recommendedName>
    <alternativeName>
        <fullName evidence="5">Biotin--[acetyl-CoA-carboxylase] ligase</fullName>
        <ecNumber evidence="5">6.3.4.15</ecNumber>
    </alternativeName>
    <alternativeName>
        <fullName evidence="5">Biotin--protein ligase</fullName>
    </alternativeName>
    <alternativeName>
        <fullName evidence="5">Biotin-[acetyl-CoA carboxylase] synthetase</fullName>
    </alternativeName>
</protein>
<sequence length="328" mass="36680">MKEQIINLLKENENSFVSGEKISEALGVTRAAIWKYIKRLKEEGYNIESVSRKGYKLTNSPDRLTFQEIAPNLKTKFMGRKIIYLESIDSTNDEAKKLAAKGEKEGTVVISEEQTMGRGRLGRNWVSPKYKGIWMSIILRPEVDPIHMAKVTQIGAAAVCRAALQMGIKTLIKWPNDIVLNGKKLCGILTEMSAELNRVNYAVIGIGINANTEEEDFQEDIRNVATSIKIEQGHDIKRKELVANILNNFEELYEEFLDNGNIESSIKVCKENSALIGNQIKIIEKGSSVKAKALDLTNEGKLVVQFENGKVEEIISGEVSVRGIFGYI</sequence>
<dbReference type="InterPro" id="IPR004408">
    <property type="entry name" value="Biotin_CoA_COase_ligase"/>
</dbReference>
<dbReference type="InterPro" id="IPR036388">
    <property type="entry name" value="WH-like_DNA-bd_sf"/>
</dbReference>
<reference evidence="8" key="1">
    <citation type="submission" date="2015-08" db="EMBL/GenBank/DDBJ databases">
        <title>Genome sequence of the strict anaerobe Clostridium homopropionicum LuHBu1 (DSM 5847T).</title>
        <authorList>
            <person name="Poehlein A."/>
            <person name="Beck M."/>
            <person name="Schiel-Bengelsdorf B."/>
            <person name="Bengelsdorf F.R."/>
            <person name="Daniel R."/>
            <person name="Duerre P."/>
        </authorList>
    </citation>
    <scope>NUCLEOTIDE SEQUENCE [LARGE SCALE GENOMIC DNA]</scope>
    <source>
        <strain evidence="8">DSM 5847</strain>
    </source>
</reference>
<evidence type="ECO:0000256" key="3">
    <source>
        <dbReference type="ARBA" id="ARBA00022840"/>
    </source>
</evidence>
<keyword evidence="5" id="KW-0238">DNA-binding</keyword>
<evidence type="ECO:0000256" key="4">
    <source>
        <dbReference type="ARBA" id="ARBA00023267"/>
    </source>
</evidence>
<comment type="function">
    <text evidence="5">Acts both as a biotin--[acetyl-CoA-carboxylase] ligase and a repressor.</text>
</comment>
<evidence type="ECO:0000259" key="6">
    <source>
        <dbReference type="PROSITE" id="PS51733"/>
    </source>
</evidence>
<feature type="binding site" evidence="5">
    <location>
        <begin position="118"/>
        <end position="120"/>
    </location>
    <ligand>
        <name>biotin</name>
        <dbReference type="ChEBI" id="CHEBI:57586"/>
    </ligand>
</feature>
<keyword evidence="2 5" id="KW-0547">Nucleotide-binding</keyword>
<dbReference type="PANTHER" id="PTHR12835">
    <property type="entry name" value="BIOTIN PROTEIN LIGASE"/>
    <property type="match status" value="1"/>
</dbReference>
<dbReference type="Pfam" id="PF02237">
    <property type="entry name" value="BPL_C"/>
    <property type="match status" value="1"/>
</dbReference>
<evidence type="ECO:0000313" key="8">
    <source>
        <dbReference type="Proteomes" id="UP000037043"/>
    </source>
</evidence>
<comment type="similarity">
    <text evidence="5">Belongs to the biotin--protein ligase family.</text>
</comment>
<gene>
    <name evidence="5 7" type="primary">birA</name>
    <name evidence="7" type="ORF">CLHOM_25850</name>
</gene>
<dbReference type="EC" id="6.3.4.15" evidence="5"/>
<dbReference type="InterPro" id="IPR004143">
    <property type="entry name" value="BPL_LPL_catalytic"/>
</dbReference>
<dbReference type="CDD" id="cd16442">
    <property type="entry name" value="BPL"/>
    <property type="match status" value="1"/>
</dbReference>
<evidence type="ECO:0000313" key="7">
    <source>
        <dbReference type="EMBL" id="KOA19082.1"/>
    </source>
</evidence>
<dbReference type="PANTHER" id="PTHR12835:SF5">
    <property type="entry name" value="BIOTIN--PROTEIN LIGASE"/>
    <property type="match status" value="1"/>
</dbReference>
<dbReference type="InterPro" id="IPR045864">
    <property type="entry name" value="aa-tRNA-synth_II/BPL/LPL"/>
</dbReference>
<dbReference type="PROSITE" id="PS51733">
    <property type="entry name" value="BPL_LPL_CATALYTIC"/>
    <property type="match status" value="1"/>
</dbReference>
<dbReference type="GO" id="GO:0003677">
    <property type="term" value="F:DNA binding"/>
    <property type="evidence" value="ECO:0007669"/>
    <property type="project" value="UniProtKB-UniRule"/>
</dbReference>
<organism evidence="7 8">
    <name type="scientific">Clostridium homopropionicum DSM 5847</name>
    <dbReference type="NCBI Taxonomy" id="1121318"/>
    <lineage>
        <taxon>Bacteria</taxon>
        <taxon>Bacillati</taxon>
        <taxon>Bacillota</taxon>
        <taxon>Clostridia</taxon>
        <taxon>Eubacteriales</taxon>
        <taxon>Clostridiaceae</taxon>
        <taxon>Clostridium</taxon>
    </lineage>
</organism>
<dbReference type="InterPro" id="IPR036390">
    <property type="entry name" value="WH_DNA-bd_sf"/>
</dbReference>
<feature type="DNA-binding region" description="H-T-H motif" evidence="5">
    <location>
        <begin position="19"/>
        <end position="38"/>
    </location>
</feature>
<dbReference type="SUPFAM" id="SSF46785">
    <property type="entry name" value="Winged helix' DNA-binding domain"/>
    <property type="match status" value="1"/>
</dbReference>
<keyword evidence="1 5" id="KW-0436">Ligase</keyword>
<proteinExistence type="inferred from homology"/>
<dbReference type="InterPro" id="IPR011991">
    <property type="entry name" value="ArsR-like_HTH"/>
</dbReference>
<dbReference type="InterPro" id="IPR008988">
    <property type="entry name" value="Transcriptional_repressor_C"/>
</dbReference>
<dbReference type="GO" id="GO:0006355">
    <property type="term" value="P:regulation of DNA-templated transcription"/>
    <property type="evidence" value="ECO:0007669"/>
    <property type="project" value="UniProtKB-UniRule"/>
</dbReference>
<keyword evidence="8" id="KW-1185">Reference proteome</keyword>
<dbReference type="NCBIfam" id="TIGR00121">
    <property type="entry name" value="birA_ligase"/>
    <property type="match status" value="1"/>
</dbReference>
<keyword evidence="4 5" id="KW-0092">Biotin</keyword>
<dbReference type="GO" id="GO:0016740">
    <property type="term" value="F:transferase activity"/>
    <property type="evidence" value="ECO:0007669"/>
    <property type="project" value="UniProtKB-ARBA"/>
</dbReference>
<keyword evidence="3 5" id="KW-0067">ATP-binding</keyword>
<dbReference type="Gene3D" id="1.10.10.10">
    <property type="entry name" value="Winged helix-like DNA-binding domain superfamily/Winged helix DNA-binding domain"/>
    <property type="match status" value="1"/>
</dbReference>
<comment type="catalytic activity">
    <reaction evidence="5">
        <text>biotin + L-lysyl-[protein] + ATP = N(6)-biotinyl-L-lysyl-[protein] + AMP + diphosphate + H(+)</text>
        <dbReference type="Rhea" id="RHEA:11756"/>
        <dbReference type="Rhea" id="RHEA-COMP:9752"/>
        <dbReference type="Rhea" id="RHEA-COMP:10505"/>
        <dbReference type="ChEBI" id="CHEBI:15378"/>
        <dbReference type="ChEBI" id="CHEBI:29969"/>
        <dbReference type="ChEBI" id="CHEBI:30616"/>
        <dbReference type="ChEBI" id="CHEBI:33019"/>
        <dbReference type="ChEBI" id="CHEBI:57586"/>
        <dbReference type="ChEBI" id="CHEBI:83144"/>
        <dbReference type="ChEBI" id="CHEBI:456215"/>
        <dbReference type="EC" id="6.3.4.15"/>
    </reaction>
</comment>
<dbReference type="InterPro" id="IPR003142">
    <property type="entry name" value="BPL_C"/>
</dbReference>
<keyword evidence="5" id="KW-0678">Repressor</keyword>
<evidence type="ECO:0000256" key="5">
    <source>
        <dbReference type="HAMAP-Rule" id="MF_00978"/>
    </source>
</evidence>
<dbReference type="Proteomes" id="UP000037043">
    <property type="component" value="Unassembled WGS sequence"/>
</dbReference>
<evidence type="ECO:0000256" key="2">
    <source>
        <dbReference type="ARBA" id="ARBA00022741"/>
    </source>
</evidence>
<dbReference type="AlphaFoldDB" id="A0A0L6Z7Y5"/>
<feature type="binding site" evidence="5">
    <location>
        <position position="184"/>
    </location>
    <ligand>
        <name>biotin</name>
        <dbReference type="ChEBI" id="CHEBI:57586"/>
    </ligand>
</feature>
<dbReference type="SUPFAM" id="SSF55681">
    <property type="entry name" value="Class II aaRS and biotin synthetases"/>
    <property type="match status" value="1"/>
</dbReference>
<dbReference type="Pfam" id="PF03099">
    <property type="entry name" value="BPL_LplA_LipB"/>
    <property type="match status" value="1"/>
</dbReference>
<keyword evidence="5" id="KW-0804">Transcription</keyword>
<feature type="domain" description="BPL/LPL catalytic" evidence="6">
    <location>
        <begin position="67"/>
        <end position="257"/>
    </location>
</feature>
<keyword evidence="5" id="KW-0805">Transcription regulation</keyword>
<dbReference type="Gene3D" id="3.30.930.10">
    <property type="entry name" value="Bira Bifunctional Protein, Domain 2"/>
    <property type="match status" value="1"/>
</dbReference>
<dbReference type="SUPFAM" id="SSF50037">
    <property type="entry name" value="C-terminal domain of transcriptional repressors"/>
    <property type="match status" value="1"/>
</dbReference>
<dbReference type="GO" id="GO:0005737">
    <property type="term" value="C:cytoplasm"/>
    <property type="evidence" value="ECO:0007669"/>
    <property type="project" value="TreeGrafter"/>
</dbReference>
<evidence type="ECO:0000256" key="1">
    <source>
        <dbReference type="ARBA" id="ARBA00022598"/>
    </source>
</evidence>
<dbReference type="Gene3D" id="2.30.30.100">
    <property type="match status" value="1"/>
</dbReference>